<dbReference type="AlphaFoldDB" id="A0AA40K370"/>
<evidence type="ECO:0000256" key="1">
    <source>
        <dbReference type="ARBA" id="ARBA00004141"/>
    </source>
</evidence>
<keyword evidence="8" id="KW-1185">Reference proteome</keyword>
<organism evidence="7 8">
    <name type="scientific">Schizothecium vesticola</name>
    <dbReference type="NCBI Taxonomy" id="314040"/>
    <lineage>
        <taxon>Eukaryota</taxon>
        <taxon>Fungi</taxon>
        <taxon>Dikarya</taxon>
        <taxon>Ascomycota</taxon>
        <taxon>Pezizomycotina</taxon>
        <taxon>Sordariomycetes</taxon>
        <taxon>Sordariomycetidae</taxon>
        <taxon>Sordariales</taxon>
        <taxon>Schizotheciaceae</taxon>
        <taxon>Schizothecium</taxon>
    </lineage>
</organism>
<dbReference type="FunFam" id="1.10.1200.120:FF:000004">
    <property type="entry name" value="Ion channel, putative"/>
    <property type="match status" value="1"/>
</dbReference>
<evidence type="ECO:0000256" key="3">
    <source>
        <dbReference type="ARBA" id="ARBA00022989"/>
    </source>
</evidence>
<dbReference type="InterPro" id="IPR037673">
    <property type="entry name" value="MSC/AndL"/>
</dbReference>
<dbReference type="PANTHER" id="PTHR30266">
    <property type="entry name" value="MECHANOSENSITIVE CHANNEL MSCL"/>
    <property type="match status" value="1"/>
</dbReference>
<dbReference type="Pfam" id="PF01741">
    <property type="entry name" value="MscL"/>
    <property type="match status" value="1"/>
</dbReference>
<evidence type="ECO:0000256" key="6">
    <source>
        <dbReference type="SAM" id="Phobius"/>
    </source>
</evidence>
<evidence type="ECO:0000313" key="8">
    <source>
        <dbReference type="Proteomes" id="UP001172155"/>
    </source>
</evidence>
<comment type="subcellular location">
    <subcellularLocation>
        <location evidence="1">Membrane</location>
        <topology evidence="1">Multi-pass membrane protein</topology>
    </subcellularLocation>
</comment>
<proteinExistence type="predicted"/>
<feature type="transmembrane region" description="Helical" evidence="6">
    <location>
        <begin position="133"/>
        <end position="153"/>
    </location>
</feature>
<dbReference type="GO" id="GO:0008381">
    <property type="term" value="F:mechanosensitive monoatomic ion channel activity"/>
    <property type="evidence" value="ECO:0007669"/>
    <property type="project" value="TreeGrafter"/>
</dbReference>
<dbReference type="Gene3D" id="1.10.1200.120">
    <property type="entry name" value="Large-conductance mechanosensitive channel, MscL, domain 1"/>
    <property type="match status" value="1"/>
</dbReference>
<evidence type="ECO:0000256" key="5">
    <source>
        <dbReference type="SAM" id="MobiDB-lite"/>
    </source>
</evidence>
<dbReference type="SUPFAM" id="SSF81330">
    <property type="entry name" value="Gated mechanosensitive channel"/>
    <property type="match status" value="1"/>
</dbReference>
<keyword evidence="3 6" id="KW-1133">Transmembrane helix</keyword>
<keyword evidence="2 6" id="KW-0812">Transmembrane</keyword>
<keyword evidence="4 6" id="KW-0472">Membrane</keyword>
<protein>
    <submittedName>
        <fullName evidence="7">Large-conductance mechanosensitive channel</fullName>
    </submittedName>
</protein>
<comment type="caution">
    <text evidence="7">The sequence shown here is derived from an EMBL/GenBank/DDBJ whole genome shotgun (WGS) entry which is preliminary data.</text>
</comment>
<evidence type="ECO:0000256" key="2">
    <source>
        <dbReference type="ARBA" id="ARBA00022692"/>
    </source>
</evidence>
<evidence type="ECO:0000256" key="4">
    <source>
        <dbReference type="ARBA" id="ARBA00023136"/>
    </source>
</evidence>
<dbReference type="EMBL" id="JAUKUD010000005">
    <property type="protein sequence ID" value="KAK0744165.1"/>
    <property type="molecule type" value="Genomic_DNA"/>
</dbReference>
<dbReference type="InterPro" id="IPR036019">
    <property type="entry name" value="MscL_channel"/>
</dbReference>
<dbReference type="PANTHER" id="PTHR30266:SF2">
    <property type="entry name" value="LARGE-CONDUCTANCE MECHANOSENSITIVE CHANNEL"/>
    <property type="match status" value="1"/>
</dbReference>
<name>A0AA40K370_9PEZI</name>
<dbReference type="Proteomes" id="UP001172155">
    <property type="component" value="Unassembled WGS sequence"/>
</dbReference>
<sequence>MPRLSDDNARPGAGAGGAYDSSDEDDTLLEQGERRVRRVWEGFLDFAFQGNVLEIAFGLIIASMFTAVITSLVSDILLPPLSIILPLNKNLEEKFAVLRKGPQYDADRGYNTLEIARNDGAVVLAYGFFLNRLINFVGVGFSLYGLASTYQWFSSDPIIKHMVKCRYCRKQINVKAARCVNCTSWQDGREERQTQTQTAS</sequence>
<dbReference type="GO" id="GO:0016020">
    <property type="term" value="C:membrane"/>
    <property type="evidence" value="ECO:0007669"/>
    <property type="project" value="UniProtKB-SubCell"/>
</dbReference>
<accession>A0AA40K370</accession>
<feature type="region of interest" description="Disordered" evidence="5">
    <location>
        <begin position="1"/>
        <end position="26"/>
    </location>
</feature>
<gene>
    <name evidence="7" type="ORF">B0T18DRAFT_416724</name>
</gene>
<reference evidence="7" key="1">
    <citation type="submission" date="2023-06" db="EMBL/GenBank/DDBJ databases">
        <title>Genome-scale phylogeny and comparative genomics of the fungal order Sordariales.</title>
        <authorList>
            <consortium name="Lawrence Berkeley National Laboratory"/>
            <person name="Hensen N."/>
            <person name="Bonometti L."/>
            <person name="Westerberg I."/>
            <person name="Brannstrom I.O."/>
            <person name="Guillou S."/>
            <person name="Cros-Aarteil S."/>
            <person name="Calhoun S."/>
            <person name="Haridas S."/>
            <person name="Kuo A."/>
            <person name="Mondo S."/>
            <person name="Pangilinan J."/>
            <person name="Riley R."/>
            <person name="LaButti K."/>
            <person name="Andreopoulos B."/>
            <person name="Lipzen A."/>
            <person name="Chen C."/>
            <person name="Yanf M."/>
            <person name="Daum C."/>
            <person name="Ng V."/>
            <person name="Clum A."/>
            <person name="Steindorff A."/>
            <person name="Ohm R."/>
            <person name="Martin F."/>
            <person name="Silar P."/>
            <person name="Natvig D."/>
            <person name="Lalanne C."/>
            <person name="Gautier V."/>
            <person name="Ament-velasquez S.L."/>
            <person name="Kruys A."/>
            <person name="Hutchinson M.I."/>
            <person name="Powell A.J."/>
            <person name="Barry K."/>
            <person name="Miller A.N."/>
            <person name="Grigoriev I.V."/>
            <person name="Debuchy R."/>
            <person name="Gladieux P."/>
            <person name="Thoren M.H."/>
            <person name="Johannesson H."/>
        </authorList>
    </citation>
    <scope>NUCLEOTIDE SEQUENCE</scope>
    <source>
        <strain evidence="7">SMH3187-1</strain>
    </source>
</reference>
<evidence type="ECO:0000313" key="7">
    <source>
        <dbReference type="EMBL" id="KAK0744165.1"/>
    </source>
</evidence>
<feature type="transmembrane region" description="Helical" evidence="6">
    <location>
        <begin position="55"/>
        <end position="78"/>
    </location>
</feature>